<reference evidence="2 3" key="1">
    <citation type="submission" date="2019-05" db="EMBL/GenBank/DDBJ databases">
        <title>Mikania micrantha, genome provides insights into the molecular mechanism of rapid growth.</title>
        <authorList>
            <person name="Liu B."/>
        </authorList>
    </citation>
    <scope>NUCLEOTIDE SEQUENCE [LARGE SCALE GENOMIC DNA]</scope>
    <source>
        <strain evidence="2">NLD-2019</strain>
        <tissue evidence="2">Leaf</tissue>
    </source>
</reference>
<proteinExistence type="predicted"/>
<feature type="transmembrane region" description="Helical" evidence="1">
    <location>
        <begin position="294"/>
        <end position="315"/>
    </location>
</feature>
<dbReference type="InterPro" id="IPR052843">
    <property type="entry name" value="ER_body_metal_sequester"/>
</dbReference>
<protein>
    <recommendedName>
        <fullName evidence="4">Membrane protein of ER body-like protein</fullName>
    </recommendedName>
</protein>
<dbReference type="PANTHER" id="PTHR38937:SF2">
    <property type="entry name" value="MEMBRANE PROTEIN OF ER BODY-LIKE PROTEIN ISOFORM X1"/>
    <property type="match status" value="1"/>
</dbReference>
<keyword evidence="1" id="KW-0472">Membrane</keyword>
<dbReference type="OrthoDB" id="1924921at2759"/>
<organism evidence="2 3">
    <name type="scientific">Mikania micrantha</name>
    <name type="common">bitter vine</name>
    <dbReference type="NCBI Taxonomy" id="192012"/>
    <lineage>
        <taxon>Eukaryota</taxon>
        <taxon>Viridiplantae</taxon>
        <taxon>Streptophyta</taxon>
        <taxon>Embryophyta</taxon>
        <taxon>Tracheophyta</taxon>
        <taxon>Spermatophyta</taxon>
        <taxon>Magnoliopsida</taxon>
        <taxon>eudicotyledons</taxon>
        <taxon>Gunneridae</taxon>
        <taxon>Pentapetalae</taxon>
        <taxon>asterids</taxon>
        <taxon>campanulids</taxon>
        <taxon>Asterales</taxon>
        <taxon>Asteraceae</taxon>
        <taxon>Asteroideae</taxon>
        <taxon>Heliantheae alliance</taxon>
        <taxon>Eupatorieae</taxon>
        <taxon>Mikania</taxon>
    </lineage>
</organism>
<keyword evidence="1" id="KW-0812">Transmembrane</keyword>
<sequence>MSVAVVEQWQPEVAEGAEAGLTHESGAFGEVVEPELVKPNLHCPNCGSKTREVIVVGRKGVSYQPTMQPDDLVGSEPDPGQLVGCFSCLNFFACSDNGSLNPFDISPKRSETYIDRTSPSGDEQKEVHVGNGACYDDSLINIENKQGLCRLASFGHACQSFASDQANCSDNEVGNGASYNDSVINIDENKHGLYRLPSFGHACQSVVSNPTNCSENELGMSRAPSFDDISNARVQMDSLIAPMYDEPSRGRSWLGYNGVLVEILKSIVYVGLTEVIASTSVVAFAAAFDANISSIIALAVASLIGGIFFIGHNLWDLRDDCYAEYLGQETNEQASNKYKKLLGQINHFPLHVFFAILSFVAFGMIPPIAYVLSFHETNDKNSTLLMVAIVSLLCILMLAIFKACINCSAFQFIKTAVYYATMVVIISSVSYVAGNLVTRLMVEYGLFETSSYGVMSLLSHVTTSSLATY</sequence>
<evidence type="ECO:0000256" key="1">
    <source>
        <dbReference type="SAM" id="Phobius"/>
    </source>
</evidence>
<name>A0A5N6NBN6_9ASTR</name>
<dbReference type="AlphaFoldDB" id="A0A5N6NBN6"/>
<keyword evidence="1" id="KW-1133">Transmembrane helix</keyword>
<dbReference type="EMBL" id="SZYD01000012">
    <property type="protein sequence ID" value="KAD4584368.1"/>
    <property type="molecule type" value="Genomic_DNA"/>
</dbReference>
<feature type="transmembrane region" description="Helical" evidence="1">
    <location>
        <begin position="267"/>
        <end position="288"/>
    </location>
</feature>
<dbReference type="Proteomes" id="UP000326396">
    <property type="component" value="Linkage Group LG2"/>
</dbReference>
<evidence type="ECO:0000313" key="3">
    <source>
        <dbReference type="Proteomes" id="UP000326396"/>
    </source>
</evidence>
<feature type="transmembrane region" description="Helical" evidence="1">
    <location>
        <begin position="417"/>
        <end position="437"/>
    </location>
</feature>
<evidence type="ECO:0000313" key="2">
    <source>
        <dbReference type="EMBL" id="KAD4584368.1"/>
    </source>
</evidence>
<gene>
    <name evidence="2" type="ORF">E3N88_21969</name>
</gene>
<keyword evidence="3" id="KW-1185">Reference proteome</keyword>
<comment type="caution">
    <text evidence="2">The sequence shown here is derived from an EMBL/GenBank/DDBJ whole genome shotgun (WGS) entry which is preliminary data.</text>
</comment>
<feature type="transmembrane region" description="Helical" evidence="1">
    <location>
        <begin position="348"/>
        <end position="372"/>
    </location>
</feature>
<feature type="transmembrane region" description="Helical" evidence="1">
    <location>
        <begin position="384"/>
        <end position="405"/>
    </location>
</feature>
<accession>A0A5N6NBN6</accession>
<dbReference type="PANTHER" id="PTHR38937">
    <property type="entry name" value="MEMBRANE PROTEIN OF ER BODY-LIKE PROTEIN"/>
    <property type="match status" value="1"/>
</dbReference>
<evidence type="ECO:0008006" key="4">
    <source>
        <dbReference type="Google" id="ProtNLM"/>
    </source>
</evidence>